<evidence type="ECO:0000256" key="1">
    <source>
        <dbReference type="SAM" id="MobiDB-lite"/>
    </source>
</evidence>
<name>A0A8H3F6A4_9LECA</name>
<evidence type="ECO:0000313" key="2">
    <source>
        <dbReference type="EMBL" id="CAF9918946.1"/>
    </source>
</evidence>
<feature type="compositionally biased region" description="Low complexity" evidence="1">
    <location>
        <begin position="43"/>
        <end position="68"/>
    </location>
</feature>
<dbReference type="OrthoDB" id="10564175at2759"/>
<dbReference type="AlphaFoldDB" id="A0A8H3F6A4"/>
<evidence type="ECO:0000313" key="3">
    <source>
        <dbReference type="Proteomes" id="UP000664521"/>
    </source>
</evidence>
<comment type="caution">
    <text evidence="2">The sequence shown here is derived from an EMBL/GenBank/DDBJ whole genome shotgun (WGS) entry which is preliminary data.</text>
</comment>
<gene>
    <name evidence="2" type="ORF">HETSPECPRED_003886</name>
</gene>
<sequence length="122" mass="13432">MPPINPVDKKAADAAHETEQRLQSHQPPLADARREQMTNVEPSTGETAATGEASTDPSAATAPTSPTTVREPLQYWQAMIALNDQQNRLVASDERFQEFARTNTWGNGAPCSYTYALPDFRE</sequence>
<feature type="compositionally biased region" description="Basic and acidic residues" evidence="1">
    <location>
        <begin position="7"/>
        <end position="22"/>
    </location>
</feature>
<organism evidence="2 3">
    <name type="scientific">Heterodermia speciosa</name>
    <dbReference type="NCBI Taxonomy" id="116794"/>
    <lineage>
        <taxon>Eukaryota</taxon>
        <taxon>Fungi</taxon>
        <taxon>Dikarya</taxon>
        <taxon>Ascomycota</taxon>
        <taxon>Pezizomycotina</taxon>
        <taxon>Lecanoromycetes</taxon>
        <taxon>OSLEUM clade</taxon>
        <taxon>Lecanoromycetidae</taxon>
        <taxon>Caliciales</taxon>
        <taxon>Physciaceae</taxon>
        <taxon>Heterodermia</taxon>
    </lineage>
</organism>
<dbReference type="EMBL" id="CAJPDS010000023">
    <property type="protein sequence ID" value="CAF9918946.1"/>
    <property type="molecule type" value="Genomic_DNA"/>
</dbReference>
<proteinExistence type="predicted"/>
<feature type="region of interest" description="Disordered" evidence="1">
    <location>
        <begin position="1"/>
        <end position="70"/>
    </location>
</feature>
<keyword evidence="3" id="KW-1185">Reference proteome</keyword>
<reference evidence="2" key="1">
    <citation type="submission" date="2021-03" db="EMBL/GenBank/DDBJ databases">
        <authorList>
            <person name="Tagirdzhanova G."/>
        </authorList>
    </citation>
    <scope>NUCLEOTIDE SEQUENCE</scope>
</reference>
<protein>
    <submittedName>
        <fullName evidence="2">Uncharacterized protein</fullName>
    </submittedName>
</protein>
<dbReference type="Proteomes" id="UP000664521">
    <property type="component" value="Unassembled WGS sequence"/>
</dbReference>
<accession>A0A8H3F6A4</accession>